<feature type="active site" description="Nucleophile" evidence="2">
    <location>
        <position position="42"/>
    </location>
</feature>
<dbReference type="PANTHER" id="PTHR46394">
    <property type="entry name" value="ANNEXIN"/>
    <property type="match status" value="1"/>
</dbReference>
<comment type="caution">
    <text evidence="4">The sequence shown here is derived from an EMBL/GenBank/DDBJ whole genome shotgun (WGS) entry which is preliminary data.</text>
</comment>
<reference evidence="4 5" key="1">
    <citation type="submission" date="2021-03" db="EMBL/GenBank/DDBJ databases">
        <title>Sequencing the genomes of 1000 actinobacteria strains.</title>
        <authorList>
            <person name="Klenk H.-P."/>
        </authorList>
    </citation>
    <scope>NUCLEOTIDE SEQUENCE [LARGE SCALE GENOMIC DNA]</scope>
    <source>
        <strain evidence="4 5">DSM 46670</strain>
    </source>
</reference>
<dbReference type="EMBL" id="JAGINW010000001">
    <property type="protein sequence ID" value="MBP2330337.1"/>
    <property type="molecule type" value="Genomic_DNA"/>
</dbReference>
<feature type="short sequence motif" description="DGA/G" evidence="2">
    <location>
        <begin position="204"/>
        <end position="206"/>
    </location>
</feature>
<sequence length="322" mass="34990">MSELKSVDLVLEGGGVKGIGLLGAVLGLADAGYRFERIAGTSAGAIVAALVVAYQRAGRDLHDLEPMMRGLDYTRFADGAGLAKVAGKAGAAVEVVMHGGGHSGDYLTEWLGEALQDVGVSTFADLRIADPDSSLRDNQEYALVVHATDLSRRLLVRLPWDYPQYGKNPDDMRVVDAVRASMSIPFYFRPVQIETQSGTATWVDGGLLSNFPITVFDRSDGEEPRWPTWGIKLSRDAQGFGQDKPVRTGLRIAISSLHAMTADWNRYRYEEDGVTRRTLHVDTDGVSATDFDISAEKQQLLFTNGTLAVRSFLDKINLVPAG</sequence>
<dbReference type="InterPro" id="IPR002641">
    <property type="entry name" value="PNPLA_dom"/>
</dbReference>
<dbReference type="Gene3D" id="3.40.1090.10">
    <property type="entry name" value="Cytosolic phospholipase A2 catalytic domain"/>
    <property type="match status" value="2"/>
</dbReference>
<dbReference type="PROSITE" id="PS51635">
    <property type="entry name" value="PNPLA"/>
    <property type="match status" value="1"/>
</dbReference>
<dbReference type="PANTHER" id="PTHR46394:SF1">
    <property type="entry name" value="PNPLA DOMAIN-CONTAINING PROTEIN"/>
    <property type="match status" value="1"/>
</dbReference>
<dbReference type="Proteomes" id="UP001519332">
    <property type="component" value="Unassembled WGS sequence"/>
</dbReference>
<keyword evidence="2" id="KW-0442">Lipid degradation</keyword>
<keyword evidence="2" id="KW-0378">Hydrolase</keyword>
<dbReference type="Pfam" id="PF01734">
    <property type="entry name" value="Patatin"/>
    <property type="match status" value="1"/>
</dbReference>
<dbReference type="SUPFAM" id="SSF52151">
    <property type="entry name" value="FabD/lysophospholipase-like"/>
    <property type="match status" value="1"/>
</dbReference>
<evidence type="ECO:0000256" key="1">
    <source>
        <dbReference type="ARBA" id="ARBA00023098"/>
    </source>
</evidence>
<keyword evidence="5" id="KW-1185">Reference proteome</keyword>
<gene>
    <name evidence="4" type="ORF">JOF56_010722</name>
</gene>
<feature type="active site" description="Proton acceptor" evidence="2">
    <location>
        <position position="204"/>
    </location>
</feature>
<dbReference type="RefSeq" id="WP_209646962.1">
    <property type="nucleotide sequence ID" value="NZ_JAGINW010000001.1"/>
</dbReference>
<proteinExistence type="predicted"/>
<dbReference type="InterPro" id="IPR052580">
    <property type="entry name" value="Lipid_Hydrolase"/>
</dbReference>
<evidence type="ECO:0000313" key="4">
    <source>
        <dbReference type="EMBL" id="MBP2330337.1"/>
    </source>
</evidence>
<keyword evidence="1 2" id="KW-0443">Lipid metabolism</keyword>
<evidence type="ECO:0000259" key="3">
    <source>
        <dbReference type="PROSITE" id="PS51635"/>
    </source>
</evidence>
<feature type="short sequence motif" description="GXGXXG" evidence="2">
    <location>
        <begin position="13"/>
        <end position="18"/>
    </location>
</feature>
<name>A0ABS4U106_9PSEU</name>
<protein>
    <submittedName>
        <fullName evidence="4">NTE family protein</fullName>
    </submittedName>
</protein>
<organism evidence="4 5">
    <name type="scientific">Kibdelosporangium banguiense</name>
    <dbReference type="NCBI Taxonomy" id="1365924"/>
    <lineage>
        <taxon>Bacteria</taxon>
        <taxon>Bacillati</taxon>
        <taxon>Actinomycetota</taxon>
        <taxon>Actinomycetes</taxon>
        <taxon>Pseudonocardiales</taxon>
        <taxon>Pseudonocardiaceae</taxon>
        <taxon>Kibdelosporangium</taxon>
    </lineage>
</organism>
<dbReference type="InterPro" id="IPR016035">
    <property type="entry name" value="Acyl_Trfase/lysoPLipase"/>
</dbReference>
<dbReference type="CDD" id="cd07207">
    <property type="entry name" value="Pat_ExoU_VipD_like"/>
    <property type="match status" value="1"/>
</dbReference>
<feature type="domain" description="PNPLA" evidence="3">
    <location>
        <begin position="9"/>
        <end position="217"/>
    </location>
</feature>
<evidence type="ECO:0000256" key="2">
    <source>
        <dbReference type="PROSITE-ProRule" id="PRU01161"/>
    </source>
</evidence>
<feature type="short sequence motif" description="GXSXG" evidence="2">
    <location>
        <begin position="40"/>
        <end position="44"/>
    </location>
</feature>
<evidence type="ECO:0000313" key="5">
    <source>
        <dbReference type="Proteomes" id="UP001519332"/>
    </source>
</evidence>
<accession>A0ABS4U106</accession>